<keyword evidence="1" id="KW-0812">Transmembrane</keyword>
<evidence type="ECO:0000256" key="1">
    <source>
        <dbReference type="SAM" id="Phobius"/>
    </source>
</evidence>
<dbReference type="AlphaFoldDB" id="A0A075H7J0"/>
<keyword evidence="1" id="KW-1133">Transmembrane helix</keyword>
<dbReference type="EMBL" id="KF900908">
    <property type="protein sequence ID" value="AIF11055.1"/>
    <property type="molecule type" value="Genomic_DNA"/>
</dbReference>
<feature type="transmembrane region" description="Helical" evidence="1">
    <location>
        <begin position="21"/>
        <end position="41"/>
    </location>
</feature>
<accession>A0A075H7J0</accession>
<evidence type="ECO:0000313" key="2">
    <source>
        <dbReference type="EMBL" id="AIF11055.1"/>
    </source>
</evidence>
<protein>
    <submittedName>
        <fullName evidence="2">Uncharacterized protein</fullName>
    </submittedName>
</protein>
<keyword evidence="1" id="KW-0472">Membrane</keyword>
<sequence>MNKTNSLPFKLLYYFRGGWGMYFAFIFAAVNTLTVTYFLAIENYPELKAVFPSFEMYFLTIVAIGVPLLTLIGYVHFKRSPAYSSEAGITMTSNPYQRRALINSELNVELNIKISEILVKISNKEDTKKEMLELKTIHDKINEFVNERKFSNNKDLDYLKKISQD</sequence>
<feature type="transmembrane region" description="Helical" evidence="1">
    <location>
        <begin position="56"/>
        <end position="77"/>
    </location>
</feature>
<name>A0A075H7J0_9ARCH</name>
<organism evidence="2">
    <name type="scientific">uncultured marine thaumarchaeote KM3_48_E01</name>
    <dbReference type="NCBI Taxonomy" id="1456170"/>
    <lineage>
        <taxon>Archaea</taxon>
        <taxon>Nitrososphaerota</taxon>
        <taxon>environmental samples</taxon>
    </lineage>
</organism>
<reference evidence="2" key="1">
    <citation type="journal article" date="2014" name="Genome Biol. Evol.">
        <title>Pangenome evidence for extensive interdomain horizontal transfer affecting lineage core and shell genes in uncultured planktonic thaumarchaeota and euryarchaeota.</title>
        <authorList>
            <person name="Deschamps P."/>
            <person name="Zivanovic Y."/>
            <person name="Moreira D."/>
            <person name="Rodriguez-Valera F."/>
            <person name="Lopez-Garcia P."/>
        </authorList>
    </citation>
    <scope>NUCLEOTIDE SEQUENCE</scope>
</reference>
<proteinExistence type="predicted"/>